<feature type="active site" description="Charge relay system" evidence="4">
    <location>
        <position position="136"/>
    </location>
</feature>
<evidence type="ECO:0000256" key="4">
    <source>
        <dbReference type="PIRSR" id="PIRSR005211-1"/>
    </source>
</evidence>
<sequence length="325" mass="36566">MRQPPPFLPPPWLRNPHLQTLWPKLLRKRPALRLRRERIELADGDFIDLAWTSGRGPTVLMLHGLEGTLRSHYALPVMASLLQAGFQPVFMHLRGCSGEPNRLPRTYHSGAIEDLAEVLAVLRSTNRPVAAAIGFSLGGNLLLRYLGTAGPASLLQAAMAVSVPFVLGDAARRLEQGGSRIYQHYLLDRLKRSYRRKFAQTSSPLRVDLDRIHTLREYDQQVTAPLNGFAGADDYYRRCSSFGVLDRITTPTLILHSVDDPFMYPHSVPEADQVGPGVRLAIQPHGGHVGFVDGRFPWRTGWLIDRLAIAFFREQLLMEPPDQFR</sequence>
<dbReference type="InterPro" id="IPR000073">
    <property type="entry name" value="AB_hydrolase_1"/>
</dbReference>
<dbReference type="EMBL" id="CP002364">
    <property type="protein sequence ID" value="ADW19010.1"/>
    <property type="molecule type" value="Genomic_DNA"/>
</dbReference>
<accession>A0A7U3YP86</accession>
<evidence type="ECO:0000313" key="6">
    <source>
        <dbReference type="EMBL" id="ADW19010.1"/>
    </source>
</evidence>
<dbReference type="InterPro" id="IPR012020">
    <property type="entry name" value="ABHD4"/>
</dbReference>
<evidence type="ECO:0000256" key="1">
    <source>
        <dbReference type="ARBA" id="ARBA00010884"/>
    </source>
</evidence>
<reference evidence="6 7" key="1">
    <citation type="journal article" date="2011" name="Stand. Genomic Sci.">
        <title>Complete genome sequence of Desulfobulbus propionicus type strain (1pr3).</title>
        <authorList>
            <person name="Pagani I."/>
            <person name="Lapidus A."/>
            <person name="Nolan M."/>
            <person name="Lucas S."/>
            <person name="Hammon N."/>
            <person name="Deshpande S."/>
            <person name="Cheng J.F."/>
            <person name="Chertkov O."/>
            <person name="Davenport K."/>
            <person name="Tapia R."/>
            <person name="Han C."/>
            <person name="Goodwin L."/>
            <person name="Pitluck S."/>
            <person name="Liolios K."/>
            <person name="Mavromatis K."/>
            <person name="Ivanova N."/>
            <person name="Mikhailova N."/>
            <person name="Pati A."/>
            <person name="Chen A."/>
            <person name="Palaniappan K."/>
            <person name="Land M."/>
            <person name="Hauser L."/>
            <person name="Chang Y.J."/>
            <person name="Jeffries C.D."/>
            <person name="Detter J.C."/>
            <person name="Brambilla E."/>
            <person name="Kannan K.P."/>
            <person name="Djao O.D."/>
            <person name="Rohde M."/>
            <person name="Pukall R."/>
            <person name="Spring S."/>
            <person name="Goker M."/>
            <person name="Sikorski J."/>
            <person name="Woyke T."/>
            <person name="Bristow J."/>
            <person name="Eisen J.A."/>
            <person name="Markowitz V."/>
            <person name="Hugenholtz P."/>
            <person name="Kyrpides N.C."/>
            <person name="Klenk H.P."/>
        </authorList>
    </citation>
    <scope>NUCLEOTIDE SEQUENCE [LARGE SCALE GENOMIC DNA]</scope>
    <source>
        <strain evidence="7">ATCC 33891 / DSM 2032 / 1pr3</strain>
    </source>
</reference>
<comment type="similarity">
    <text evidence="1">Belongs to the AB hydrolase superfamily. AB hydrolase 4 family.</text>
</comment>
<evidence type="ECO:0000256" key="2">
    <source>
        <dbReference type="ARBA" id="ARBA00022487"/>
    </source>
</evidence>
<keyword evidence="3 6" id="KW-0378">Hydrolase</keyword>
<dbReference type="RefSeq" id="WP_015725535.1">
    <property type="nucleotide sequence ID" value="NC_014972.1"/>
</dbReference>
<keyword evidence="2" id="KW-0719">Serine esterase</keyword>
<dbReference type="PIRSF" id="PIRSF005211">
    <property type="entry name" value="Ab_hydro_YheT"/>
    <property type="match status" value="1"/>
</dbReference>
<dbReference type="PROSITE" id="PS01133">
    <property type="entry name" value="UPF0017"/>
    <property type="match status" value="1"/>
</dbReference>
<proteinExistence type="inferred from homology"/>
<dbReference type="Pfam" id="PF00561">
    <property type="entry name" value="Abhydrolase_1"/>
    <property type="match status" value="1"/>
</dbReference>
<dbReference type="InterPro" id="IPR000952">
    <property type="entry name" value="AB_hydrolase_4_CS"/>
</dbReference>
<keyword evidence="7" id="KW-1185">Reference proteome</keyword>
<evidence type="ECO:0000256" key="3">
    <source>
        <dbReference type="ARBA" id="ARBA00022801"/>
    </source>
</evidence>
<feature type="active site" description="Charge relay system" evidence="4">
    <location>
        <position position="260"/>
    </location>
</feature>
<protein>
    <submittedName>
        <fullName evidence="6">Alpha/beta hydrolase fold protein</fullName>
    </submittedName>
</protein>
<dbReference type="AlphaFoldDB" id="A0A7U3YP86"/>
<dbReference type="KEGG" id="dpr:Despr_2876"/>
<dbReference type="InterPro" id="IPR029058">
    <property type="entry name" value="AB_hydrolase_fold"/>
</dbReference>
<dbReference type="NCBIfam" id="NF008218">
    <property type="entry name" value="PRK10985.1"/>
    <property type="match status" value="1"/>
</dbReference>
<organism evidence="6 7">
    <name type="scientific">Desulfobulbus propionicus (strain ATCC 33891 / DSM 2032 / VKM B-1956 / 1pr3)</name>
    <dbReference type="NCBI Taxonomy" id="577650"/>
    <lineage>
        <taxon>Bacteria</taxon>
        <taxon>Pseudomonadati</taxon>
        <taxon>Thermodesulfobacteriota</taxon>
        <taxon>Desulfobulbia</taxon>
        <taxon>Desulfobulbales</taxon>
        <taxon>Desulfobulbaceae</taxon>
        <taxon>Desulfobulbus</taxon>
    </lineage>
</organism>
<evidence type="ECO:0000313" key="7">
    <source>
        <dbReference type="Proteomes" id="UP000006365"/>
    </source>
</evidence>
<name>A0A7U3YP86_DESPD</name>
<dbReference type="PANTHER" id="PTHR10794">
    <property type="entry name" value="ABHYDROLASE DOMAIN-CONTAINING PROTEIN"/>
    <property type="match status" value="1"/>
</dbReference>
<dbReference type="SUPFAM" id="SSF53474">
    <property type="entry name" value="alpha/beta-Hydrolases"/>
    <property type="match status" value="1"/>
</dbReference>
<dbReference type="Proteomes" id="UP000006365">
    <property type="component" value="Chromosome"/>
</dbReference>
<gene>
    <name evidence="6" type="ordered locus">Despr_2876</name>
</gene>
<feature type="active site" description="Charge relay system" evidence="4">
    <location>
        <position position="288"/>
    </location>
</feature>
<dbReference type="GO" id="GO:0034338">
    <property type="term" value="F:short-chain carboxylesterase activity"/>
    <property type="evidence" value="ECO:0007669"/>
    <property type="project" value="TreeGrafter"/>
</dbReference>
<feature type="domain" description="AB hydrolase-1" evidence="5">
    <location>
        <begin position="57"/>
        <end position="294"/>
    </location>
</feature>
<dbReference type="PANTHER" id="PTHR10794:SF94">
    <property type="entry name" value="ESTERASE YHET-RELATED"/>
    <property type="match status" value="1"/>
</dbReference>
<dbReference type="InterPro" id="IPR050960">
    <property type="entry name" value="AB_hydrolase_4_sf"/>
</dbReference>
<evidence type="ECO:0000259" key="5">
    <source>
        <dbReference type="Pfam" id="PF00561"/>
    </source>
</evidence>
<dbReference type="Gene3D" id="3.40.50.1820">
    <property type="entry name" value="alpha/beta hydrolase"/>
    <property type="match status" value="1"/>
</dbReference>
<dbReference type="GO" id="GO:0047372">
    <property type="term" value="F:monoacylglycerol lipase activity"/>
    <property type="evidence" value="ECO:0007669"/>
    <property type="project" value="TreeGrafter"/>
</dbReference>